<name>A0AAE3E798_9FIRM</name>
<keyword evidence="11" id="KW-1185">Reference proteome</keyword>
<dbReference type="PANTHER" id="PTHR30287">
    <property type="entry name" value="MEMBRANE COMPONENT OF PREDICTED ABC SUPERFAMILY METABOLITE UPTAKE TRANSPORTER"/>
    <property type="match status" value="1"/>
</dbReference>
<evidence type="ECO:0000256" key="2">
    <source>
        <dbReference type="ARBA" id="ARBA00022475"/>
    </source>
</evidence>
<keyword evidence="4 7" id="KW-1133">Transmembrane helix</keyword>
<comment type="caution">
    <text evidence="10">The sequence shown here is derived from an EMBL/GenBank/DDBJ whole genome shotgun (WGS) entry which is preliminary data.</text>
</comment>
<feature type="transmembrane region" description="Helical" evidence="7">
    <location>
        <begin position="610"/>
        <end position="630"/>
    </location>
</feature>
<evidence type="ECO:0000256" key="7">
    <source>
        <dbReference type="SAM" id="Phobius"/>
    </source>
</evidence>
<evidence type="ECO:0000256" key="3">
    <source>
        <dbReference type="ARBA" id="ARBA00022692"/>
    </source>
</evidence>
<dbReference type="EMBL" id="JAJEQN010000076">
    <property type="protein sequence ID" value="MCC2223126.1"/>
    <property type="molecule type" value="Genomic_DNA"/>
</dbReference>
<keyword evidence="3 7" id="KW-0812">Transmembrane</keyword>
<reference evidence="10 11" key="1">
    <citation type="submission" date="2021-10" db="EMBL/GenBank/DDBJ databases">
        <title>Anaerobic single-cell dispensing facilitates the cultivation of human gut bacteria.</title>
        <authorList>
            <person name="Afrizal A."/>
        </authorList>
    </citation>
    <scope>NUCLEOTIDE SEQUENCE [LARGE SCALE GENOMIC DNA]</scope>
    <source>
        <strain evidence="10 11">CLA-AA-H224</strain>
    </source>
</reference>
<feature type="transmembrane region" description="Helical" evidence="7">
    <location>
        <begin position="843"/>
        <end position="865"/>
    </location>
</feature>
<dbReference type="InterPro" id="IPR003838">
    <property type="entry name" value="ABC3_permease_C"/>
</dbReference>
<feature type="transmembrane region" description="Helical" evidence="7">
    <location>
        <begin position="21"/>
        <end position="39"/>
    </location>
</feature>
<protein>
    <submittedName>
        <fullName evidence="10">ABC transporter permease</fullName>
    </submittedName>
</protein>
<sequence length="975" mass="109440">MARKKALNKDIRVEIKKSLGRYISIFLIVALGVSFFSGLRSTESDMRYTGDAFSDASNLMDIRVISTMGLTDDDVEALSQVEGISGAEPGYMKDVITKQNETDYVVELLSMPEKMNQIQVTEGRLPEKENECLLDNRLKKAFEVKVGDTISFVSGTDTELSEDLTQTSYTVTGFGDSPLFISMERGSSMVGSGQINGFAIVQKNVFTQDYYTQIYLTAADAYDEIAFTDAYTQAVEPVQKRVEALEEERCQARYDEVTKEPRQELADARKTWQEEKDNADSELFDARAKLDDGWAQLSDAKDQLAEGRKEYEQNYETTVEQLKQQQAQLDAGKAMMSEDQIAQAQGQIDAAYAALDGAKNTLDQSEAQIKENEEELTKQEETYESSKAEAKQKLDDAWKEIEDGQKELDDIKMPTWQVINRESLPGYTDYGSNAERMGAIGKVFPAIFFLVAALVALTAITRMVEEQRTLIGTYKALGYSKAAIAKKYLLYALSATLGGSIVGVLIGEKLFPFIIIISYRLMYASLLKLVIPYNWHYAILSTALAVFSVTFAALVACYRELYAQPAVLMRPVAPKPGKRVLLERIGFIWKHLSFSQKNTFRNLFRYKKRLIMTVFGIGCTTGLMVVGFGLKDSIMNIASLQYDNIQLYDAMAALNTDETDKLEDSDKTLNEIMENESGIETFAKVSMKSMDISSGSNVRTAYTVVCKDAQALESMMVFQSRTTKKTYELTDDGVILTEQMAEALGVGEGDTVSITSGENEPVTAVVAHVMENYLMHYVYMTEGCYEKVFQTEPEYNMYWLKLNKDGRANEDVLGQRLMDHDEILTVTYVSTTREMIDGMLSSLYIIVVVLVISASLLAFVVIYNLNNINISERKRELATIKLLGFYDSEVAMYVYRENIWLTLIGAFAGIFIGKVLHGFIIKTVQVNQVMFGHDISVPSYIYSMVLAFVFSMAVNGVMYFQLKKIDMIESLKSVE</sequence>
<dbReference type="RefSeq" id="WP_308732611.1">
    <property type="nucleotide sequence ID" value="NZ_JAJEQN010000076.1"/>
</dbReference>
<gene>
    <name evidence="10" type="ORF">LKD48_16135</name>
</gene>
<feature type="transmembrane region" description="Helical" evidence="7">
    <location>
        <begin position="443"/>
        <end position="460"/>
    </location>
</feature>
<feature type="transmembrane region" description="Helical" evidence="7">
    <location>
        <begin position="940"/>
        <end position="962"/>
    </location>
</feature>
<evidence type="ECO:0000256" key="1">
    <source>
        <dbReference type="ARBA" id="ARBA00004651"/>
    </source>
</evidence>
<accession>A0AAE3E798</accession>
<dbReference type="Pfam" id="PF12704">
    <property type="entry name" value="MacB_PCD"/>
    <property type="match status" value="1"/>
</dbReference>
<feature type="transmembrane region" description="Helical" evidence="7">
    <location>
        <begin position="488"/>
        <end position="517"/>
    </location>
</feature>
<feature type="domain" description="ABC3 transporter permease C-terminal" evidence="8">
    <location>
        <begin position="849"/>
        <end position="964"/>
    </location>
</feature>
<feature type="coiled-coil region" evidence="6">
    <location>
        <begin position="262"/>
        <end position="393"/>
    </location>
</feature>
<keyword evidence="2" id="KW-1003">Cell membrane</keyword>
<dbReference type="GO" id="GO:0005886">
    <property type="term" value="C:plasma membrane"/>
    <property type="evidence" value="ECO:0007669"/>
    <property type="project" value="UniProtKB-SubCell"/>
</dbReference>
<dbReference type="InterPro" id="IPR025857">
    <property type="entry name" value="MacB_PCD"/>
</dbReference>
<dbReference type="Pfam" id="PF02687">
    <property type="entry name" value="FtsX"/>
    <property type="match status" value="2"/>
</dbReference>
<dbReference type="PANTHER" id="PTHR30287:SF1">
    <property type="entry name" value="INNER MEMBRANE PROTEIN"/>
    <property type="match status" value="1"/>
</dbReference>
<dbReference type="Proteomes" id="UP001198200">
    <property type="component" value="Unassembled WGS sequence"/>
</dbReference>
<evidence type="ECO:0000259" key="9">
    <source>
        <dbReference type="Pfam" id="PF12704"/>
    </source>
</evidence>
<evidence type="ECO:0000256" key="4">
    <source>
        <dbReference type="ARBA" id="ARBA00022989"/>
    </source>
</evidence>
<feature type="transmembrane region" description="Helical" evidence="7">
    <location>
        <begin position="537"/>
        <end position="558"/>
    </location>
</feature>
<dbReference type="AlphaFoldDB" id="A0AAE3E798"/>
<keyword evidence="5 7" id="KW-0472">Membrane</keyword>
<organism evidence="10 11">
    <name type="scientific">Anthropogastromicrobium aceti</name>
    <dbReference type="NCBI Taxonomy" id="2981768"/>
    <lineage>
        <taxon>Bacteria</taxon>
        <taxon>Bacillati</taxon>
        <taxon>Bacillota</taxon>
        <taxon>Clostridia</taxon>
        <taxon>Lachnospirales</taxon>
        <taxon>Lachnospiraceae</taxon>
        <taxon>Anthropogastromicrobium</taxon>
    </lineage>
</organism>
<dbReference type="InterPro" id="IPR038766">
    <property type="entry name" value="Membrane_comp_ABC_pdt"/>
</dbReference>
<evidence type="ECO:0000256" key="5">
    <source>
        <dbReference type="ARBA" id="ARBA00023136"/>
    </source>
</evidence>
<feature type="domain" description="ABC3 transporter permease C-terminal" evidence="8">
    <location>
        <begin position="443"/>
        <end position="559"/>
    </location>
</feature>
<evidence type="ECO:0000256" key="6">
    <source>
        <dbReference type="SAM" id="Coils"/>
    </source>
</evidence>
<proteinExistence type="predicted"/>
<evidence type="ECO:0000259" key="8">
    <source>
        <dbReference type="Pfam" id="PF02687"/>
    </source>
</evidence>
<comment type="subcellular location">
    <subcellularLocation>
        <location evidence="1">Cell membrane</location>
        <topology evidence="1">Multi-pass membrane protein</topology>
    </subcellularLocation>
</comment>
<feature type="domain" description="MacB-like periplasmic core" evidence="9">
    <location>
        <begin position="27"/>
        <end position="229"/>
    </location>
</feature>
<evidence type="ECO:0000313" key="10">
    <source>
        <dbReference type="EMBL" id="MCC2223126.1"/>
    </source>
</evidence>
<keyword evidence="6" id="KW-0175">Coiled coil</keyword>
<feature type="transmembrane region" description="Helical" evidence="7">
    <location>
        <begin position="899"/>
        <end position="920"/>
    </location>
</feature>
<evidence type="ECO:0000313" key="11">
    <source>
        <dbReference type="Proteomes" id="UP001198200"/>
    </source>
</evidence>